<keyword evidence="3" id="KW-1185">Reference proteome</keyword>
<sequence length="238" mass="26371">MLVQTEAQIYLANQRGNSYSDGFRSFHTLNFGNYLAEGRASFGRLLAFNDEALAAGKRTVITSSKPVEIILLPITGGLELIDRYGESIFVSSGEAFRFLAFPESSFTVFNPYPKETINYLQIQLIPDLSSDAIDNHFDETPHVQFSLEGKNNLVPVFSGIGQKVSGFMGKYGGREEEEFKPSNPYAGIFTYIIQGAFEVQNRLLEKGDALSLTNVETLEFEALSEDGIILVMEVGHTL</sequence>
<evidence type="ECO:0000313" key="2">
    <source>
        <dbReference type="EMBL" id="TDE08830.1"/>
    </source>
</evidence>
<dbReference type="OrthoDB" id="321327at2"/>
<accession>A0A4R5DA49</accession>
<organism evidence="2 3">
    <name type="scientific">Dyadobacter psychrotolerans</name>
    <dbReference type="NCBI Taxonomy" id="2541721"/>
    <lineage>
        <taxon>Bacteria</taxon>
        <taxon>Pseudomonadati</taxon>
        <taxon>Bacteroidota</taxon>
        <taxon>Cytophagia</taxon>
        <taxon>Cytophagales</taxon>
        <taxon>Spirosomataceae</taxon>
        <taxon>Dyadobacter</taxon>
    </lineage>
</organism>
<comment type="caution">
    <text evidence="2">The sequence shown here is derived from an EMBL/GenBank/DDBJ whole genome shotgun (WGS) entry which is preliminary data.</text>
</comment>
<dbReference type="Gene3D" id="2.60.120.10">
    <property type="entry name" value="Jelly Rolls"/>
    <property type="match status" value="2"/>
</dbReference>
<dbReference type="Pfam" id="PF17954">
    <property type="entry name" value="Pirin_C_2"/>
    <property type="match status" value="1"/>
</dbReference>
<dbReference type="SUPFAM" id="SSF51182">
    <property type="entry name" value="RmlC-like cupins"/>
    <property type="match status" value="1"/>
</dbReference>
<evidence type="ECO:0000259" key="1">
    <source>
        <dbReference type="Pfam" id="PF17954"/>
    </source>
</evidence>
<feature type="domain" description="Quercetin 2,3-dioxygenase C-terminal cupin" evidence="1">
    <location>
        <begin position="161"/>
        <end position="234"/>
    </location>
</feature>
<dbReference type="InterPro" id="IPR041602">
    <property type="entry name" value="Quercetinase_C"/>
</dbReference>
<dbReference type="Proteomes" id="UP000294850">
    <property type="component" value="Unassembled WGS sequence"/>
</dbReference>
<dbReference type="EMBL" id="SMFL01000023">
    <property type="protein sequence ID" value="TDE08830.1"/>
    <property type="molecule type" value="Genomic_DNA"/>
</dbReference>
<dbReference type="InterPro" id="IPR014710">
    <property type="entry name" value="RmlC-like_jellyroll"/>
</dbReference>
<dbReference type="InterPro" id="IPR011051">
    <property type="entry name" value="RmlC_Cupin_sf"/>
</dbReference>
<name>A0A4R5DA49_9BACT</name>
<gene>
    <name evidence="2" type="ORF">E0F88_31780</name>
</gene>
<dbReference type="AlphaFoldDB" id="A0A4R5DA49"/>
<reference evidence="2 3" key="1">
    <citation type="submission" date="2019-03" db="EMBL/GenBank/DDBJ databases">
        <title>Dyadobacter AR-3-6 sp. nov., isolated from arctic soil.</title>
        <authorList>
            <person name="Chaudhary D.K."/>
        </authorList>
    </citation>
    <scope>NUCLEOTIDE SEQUENCE [LARGE SCALE GENOMIC DNA]</scope>
    <source>
        <strain evidence="2 3">AR-3-6</strain>
    </source>
</reference>
<proteinExistence type="predicted"/>
<protein>
    <recommendedName>
        <fullName evidence="1">Quercetin 2,3-dioxygenase C-terminal cupin domain-containing protein</fullName>
    </recommendedName>
</protein>
<dbReference type="RefSeq" id="WP_131962534.1">
    <property type="nucleotide sequence ID" value="NZ_SMFL01000023.1"/>
</dbReference>
<evidence type="ECO:0000313" key="3">
    <source>
        <dbReference type="Proteomes" id="UP000294850"/>
    </source>
</evidence>